<keyword evidence="7" id="KW-1133">Transmembrane helix</keyword>
<evidence type="ECO:0000313" key="12">
    <source>
        <dbReference type="RefSeq" id="XP_020107917.1"/>
    </source>
</evidence>
<keyword evidence="4" id="KW-0808">Transferase</keyword>
<reference evidence="12" key="2">
    <citation type="submission" date="2025-04" db="UniProtKB">
        <authorList>
            <consortium name="RefSeq"/>
        </authorList>
    </citation>
    <scope>IDENTIFICATION</scope>
    <source>
        <tissue evidence="12">Leaf</tissue>
    </source>
</reference>
<evidence type="ECO:0000256" key="1">
    <source>
        <dbReference type="ARBA" id="ARBA00004323"/>
    </source>
</evidence>
<dbReference type="RefSeq" id="XP_020107917.1">
    <property type="nucleotide sequence ID" value="XM_020252328.1"/>
</dbReference>
<evidence type="ECO:0000256" key="3">
    <source>
        <dbReference type="ARBA" id="ARBA00022676"/>
    </source>
</evidence>
<dbReference type="Pfam" id="PF04577">
    <property type="entry name" value="Glyco_transf_61"/>
    <property type="match status" value="1"/>
</dbReference>
<sequence>MVKHHHRIYVLQLRKSESEQSCQHHQHHHLPPVMYYYEDGLASSKIKHAFSKPGMISLRRRRQLVCLLSSLALALLIFFFFSSSSPPVLCPLLYSCGGRGGDVISKRESRLPPPPCSSRMNNTICCDRTALRTDICFMRGDVRTQSSSNSILLLPSGSNDTASYAEQRIRPYTRKWEASVMSTIDELTLRRAAGPRCDVRHEVPAVVFSTGGYTGNVYHEFNDGIIPLYITARQYNRKVVFLVLEYHDWWVTKYGDVVSRLSDYPPVDFSGDRRTHCFPEVVVGLRIHDELTVDAARMPGDRTVRDFRRLLDEAYKGRIRYIERVEERRMLSPGNSLIPPAPVDPRKPRLVIVSRSGSRVIENEAELVRVAEETGFQVQVLRPERTTELCKIYRALNYSDAMIGVHGAAMTHFLFMRPGKVFIQIVPLGTDWAAATYYGEPAKKMGLWYTQYKILPKESSLSREYPRADPVLTDPESVAKTGWEVTKKVYLDRQNVRLDLERFQKRLVRAHQYLISSSSSTRKKRHKGAHKKQLHHGWER</sequence>
<accession>A0A199V8C9</accession>
<protein>
    <submittedName>
        <fullName evidence="12">EGF domain-specific O-linked N-acetylglucosamine transferase-like</fullName>
    </submittedName>
</protein>
<feature type="compositionally biased region" description="Basic residues" evidence="6">
    <location>
        <begin position="521"/>
        <end position="540"/>
    </location>
</feature>
<dbReference type="PANTHER" id="PTHR20961">
    <property type="entry name" value="GLYCOSYLTRANSFERASE"/>
    <property type="match status" value="1"/>
</dbReference>
<dbReference type="GO" id="GO:0016763">
    <property type="term" value="F:pentosyltransferase activity"/>
    <property type="evidence" value="ECO:0007669"/>
    <property type="project" value="UniProtKB-ARBA"/>
</dbReference>
<evidence type="ECO:0000313" key="9">
    <source>
        <dbReference type="EMBL" id="OAY73136.1"/>
    </source>
</evidence>
<comment type="pathway">
    <text evidence="2">Glycan metabolism.</text>
</comment>
<dbReference type="InterPro" id="IPR049625">
    <property type="entry name" value="Glyco_transf_61_cat"/>
</dbReference>
<dbReference type="GeneID" id="109723840"/>
<reference evidence="9 10" key="1">
    <citation type="journal article" date="2016" name="DNA Res.">
        <title>The draft genome of MD-2 pineapple using hybrid error correction of long reads.</title>
        <authorList>
            <person name="Redwan R.M."/>
            <person name="Saidin A."/>
            <person name="Kumar S.V."/>
        </authorList>
    </citation>
    <scope>NUCLEOTIDE SEQUENCE [LARGE SCALE GENOMIC DNA]</scope>
    <source>
        <strain evidence="10">cv. MD2</strain>
        <tissue evidence="9">Leaf</tissue>
    </source>
</reference>
<dbReference type="InterPro" id="IPR007657">
    <property type="entry name" value="Glycosyltransferase_61"/>
</dbReference>
<dbReference type="Proteomes" id="UP000092600">
    <property type="component" value="Unassembled WGS sequence"/>
</dbReference>
<comment type="subcellular location">
    <subcellularLocation>
        <location evidence="1">Golgi apparatus membrane</location>
        <topology evidence="1">Single-pass type II membrane protein</topology>
    </subcellularLocation>
</comment>
<dbReference type="AlphaFoldDB" id="A0A199V8C9"/>
<dbReference type="Proteomes" id="UP000515123">
    <property type="component" value="Linkage group 18"/>
</dbReference>
<feature type="region of interest" description="Disordered" evidence="6">
    <location>
        <begin position="518"/>
        <end position="540"/>
    </location>
</feature>
<keyword evidence="5" id="KW-0325">Glycoprotein</keyword>
<organism evidence="9 10">
    <name type="scientific">Ananas comosus</name>
    <name type="common">Pineapple</name>
    <name type="synonym">Ananas ananas</name>
    <dbReference type="NCBI Taxonomy" id="4615"/>
    <lineage>
        <taxon>Eukaryota</taxon>
        <taxon>Viridiplantae</taxon>
        <taxon>Streptophyta</taxon>
        <taxon>Embryophyta</taxon>
        <taxon>Tracheophyta</taxon>
        <taxon>Spermatophyta</taxon>
        <taxon>Magnoliopsida</taxon>
        <taxon>Liliopsida</taxon>
        <taxon>Poales</taxon>
        <taxon>Bromeliaceae</taxon>
        <taxon>Bromelioideae</taxon>
        <taxon>Ananas</taxon>
    </lineage>
</organism>
<keyword evidence="3" id="KW-0328">Glycosyltransferase</keyword>
<keyword evidence="7" id="KW-0812">Transmembrane</keyword>
<dbReference type="OrthoDB" id="529273at2759"/>
<evidence type="ECO:0000256" key="2">
    <source>
        <dbReference type="ARBA" id="ARBA00004881"/>
    </source>
</evidence>
<name>A0A199V8C9_ANACO</name>
<dbReference type="PANTHER" id="PTHR20961:SF124">
    <property type="entry name" value="GLYCOSYLTRANSFERASE"/>
    <property type="match status" value="1"/>
</dbReference>
<evidence type="ECO:0000256" key="6">
    <source>
        <dbReference type="SAM" id="MobiDB-lite"/>
    </source>
</evidence>
<evidence type="ECO:0000259" key="8">
    <source>
        <dbReference type="Pfam" id="PF04577"/>
    </source>
</evidence>
<evidence type="ECO:0000256" key="4">
    <source>
        <dbReference type="ARBA" id="ARBA00022679"/>
    </source>
</evidence>
<dbReference type="EMBL" id="LSRQ01002830">
    <property type="protein sequence ID" value="OAY73136.1"/>
    <property type="molecule type" value="Genomic_DNA"/>
</dbReference>
<gene>
    <name evidence="12" type="primary">LOC109723840</name>
    <name evidence="9" type="ORF">ACMD2_25042</name>
</gene>
<evidence type="ECO:0000256" key="5">
    <source>
        <dbReference type="ARBA" id="ARBA00023180"/>
    </source>
</evidence>
<dbReference type="GO" id="GO:0000139">
    <property type="term" value="C:Golgi membrane"/>
    <property type="evidence" value="ECO:0007669"/>
    <property type="project" value="UniProtKB-SubCell"/>
</dbReference>
<keyword evidence="7" id="KW-0472">Membrane</keyword>
<dbReference type="Gramene" id="Aco019877.1.mrna1">
    <property type="protein sequence ID" value="Aco019877.1.mrna1"/>
    <property type="gene ID" value="Aco019877.1.path1"/>
</dbReference>
<evidence type="ECO:0000313" key="11">
    <source>
        <dbReference type="Proteomes" id="UP000515123"/>
    </source>
</evidence>
<feature type="domain" description="Glycosyltransferase 61 catalytic" evidence="8">
    <location>
        <begin position="340"/>
        <end position="422"/>
    </location>
</feature>
<evidence type="ECO:0000313" key="10">
    <source>
        <dbReference type="Proteomes" id="UP000092600"/>
    </source>
</evidence>
<keyword evidence="11" id="KW-1185">Reference proteome</keyword>
<evidence type="ECO:0000256" key="7">
    <source>
        <dbReference type="SAM" id="Phobius"/>
    </source>
</evidence>
<proteinExistence type="predicted"/>
<feature type="transmembrane region" description="Helical" evidence="7">
    <location>
        <begin position="64"/>
        <end position="81"/>
    </location>
</feature>